<dbReference type="EMBL" id="LR134117">
    <property type="protein sequence ID" value="VDZ61759.1"/>
    <property type="molecule type" value="Genomic_DNA"/>
</dbReference>
<dbReference type="AlphaFoldDB" id="A0A3S4DMQ6"/>
<gene>
    <name evidence="1" type="ORF">NCTC11214_03873</name>
</gene>
<evidence type="ECO:0000313" key="1">
    <source>
        <dbReference type="EMBL" id="VDZ61759.1"/>
    </source>
</evidence>
<dbReference type="Proteomes" id="UP000281391">
    <property type="component" value="Chromosome"/>
</dbReference>
<protein>
    <submittedName>
        <fullName evidence="1">Uncharacterized protein</fullName>
    </submittedName>
</protein>
<accession>A0A3S4DMQ6</accession>
<evidence type="ECO:0000313" key="2">
    <source>
        <dbReference type="Proteomes" id="UP000281391"/>
    </source>
</evidence>
<reference evidence="1 2" key="1">
    <citation type="submission" date="2018-12" db="EMBL/GenBank/DDBJ databases">
        <authorList>
            <consortium name="Pathogen Informatics"/>
        </authorList>
    </citation>
    <scope>NUCLEOTIDE SEQUENCE [LARGE SCALE GENOMIC DNA]</scope>
    <source>
        <strain evidence="1 2">NCTC11214</strain>
    </source>
</reference>
<dbReference type="KEGG" id="sof:NCTC11214_03873"/>
<name>A0A3S4DMQ6_SEROD</name>
<proteinExistence type="predicted"/>
<organism evidence="1 2">
    <name type="scientific">Serratia odorifera</name>
    <dbReference type="NCBI Taxonomy" id="618"/>
    <lineage>
        <taxon>Bacteria</taxon>
        <taxon>Pseudomonadati</taxon>
        <taxon>Pseudomonadota</taxon>
        <taxon>Gammaproteobacteria</taxon>
        <taxon>Enterobacterales</taxon>
        <taxon>Yersiniaceae</taxon>
        <taxon>Serratia</taxon>
    </lineage>
</organism>
<sequence>MLRQSVGEVDFETGQFAVFTLETERRIGSFQTDNQRTALFDLIQQVFCGEGLRIDTGGERYRHYTQKQLASNFGKHHKYPVFGVIFFDISTLTTRLTS</sequence>